<dbReference type="OrthoDB" id="2130169at2759"/>
<dbReference type="SUPFAM" id="SSF51735">
    <property type="entry name" value="NAD(P)-binding Rossmann-fold domains"/>
    <property type="match status" value="1"/>
</dbReference>
<dbReference type="AlphaFoldDB" id="A0A6A5XID6"/>
<accession>A0A6A5XID6</accession>
<dbReference type="EMBL" id="ML978072">
    <property type="protein sequence ID" value="KAF2012540.1"/>
    <property type="molecule type" value="Genomic_DNA"/>
</dbReference>
<name>A0A6A5XID6_9PLEO</name>
<dbReference type="PANTHER" id="PTHR48079">
    <property type="entry name" value="PROTEIN YEEZ"/>
    <property type="match status" value="1"/>
</dbReference>
<gene>
    <name evidence="1" type="ORF">BU24DRAFT_442976</name>
</gene>
<organism evidence="1 2">
    <name type="scientific">Aaosphaeria arxii CBS 175.79</name>
    <dbReference type="NCBI Taxonomy" id="1450172"/>
    <lineage>
        <taxon>Eukaryota</taxon>
        <taxon>Fungi</taxon>
        <taxon>Dikarya</taxon>
        <taxon>Ascomycota</taxon>
        <taxon>Pezizomycotina</taxon>
        <taxon>Dothideomycetes</taxon>
        <taxon>Pleosporomycetidae</taxon>
        <taxon>Pleosporales</taxon>
        <taxon>Pleosporales incertae sedis</taxon>
        <taxon>Aaosphaeria</taxon>
    </lineage>
</organism>
<sequence>MPVKKVFLTGASGYIGGDALFRLTNAYPTWDYYVLVRSSEQGEKIQKAFPNIKLVIGGLDDFEVVKNAAAAADVVVHTADSSDHATSARAISAGLRETHTASKSGYYIHISGTGILCWYDMEHKRYGEQPMEEFSYNDLEGVDALLNLPDHAFHRNVDKIVLEEAAQSEGAIKAAIVCPPTVYGIGRGAINCRSRQVPVMIDMILEEGYAPVIGAGLSENHNVHVQDLSNLIMLLASQATNIEDSGYEKEIWGSQVYYLAENGYHNWKNLAVSILEEAGRQGLVEGTGARELSCKVPQVRDDFEKLSWGLNSKGEARRARKYLGWNPTMPSLKESLPGMVRWEAERRNQ</sequence>
<dbReference type="Proteomes" id="UP000799778">
    <property type="component" value="Unassembled WGS sequence"/>
</dbReference>
<dbReference type="GO" id="GO:0004029">
    <property type="term" value="F:aldehyde dehydrogenase (NAD+) activity"/>
    <property type="evidence" value="ECO:0007669"/>
    <property type="project" value="TreeGrafter"/>
</dbReference>
<dbReference type="InterPro" id="IPR036291">
    <property type="entry name" value="NAD(P)-bd_dom_sf"/>
</dbReference>
<dbReference type="GeneID" id="54287959"/>
<protein>
    <submittedName>
        <fullName evidence="1">NAD(P)-binding protein</fullName>
    </submittedName>
</protein>
<keyword evidence="2" id="KW-1185">Reference proteome</keyword>
<evidence type="ECO:0000313" key="2">
    <source>
        <dbReference type="Proteomes" id="UP000799778"/>
    </source>
</evidence>
<dbReference type="GO" id="GO:0005737">
    <property type="term" value="C:cytoplasm"/>
    <property type="evidence" value="ECO:0007669"/>
    <property type="project" value="TreeGrafter"/>
</dbReference>
<proteinExistence type="predicted"/>
<dbReference type="Gene3D" id="3.40.50.720">
    <property type="entry name" value="NAD(P)-binding Rossmann-like Domain"/>
    <property type="match status" value="1"/>
</dbReference>
<dbReference type="RefSeq" id="XP_033380879.1">
    <property type="nucleotide sequence ID" value="XM_033530562.1"/>
</dbReference>
<reference evidence="1" key="1">
    <citation type="journal article" date="2020" name="Stud. Mycol.">
        <title>101 Dothideomycetes genomes: a test case for predicting lifestyles and emergence of pathogens.</title>
        <authorList>
            <person name="Haridas S."/>
            <person name="Albert R."/>
            <person name="Binder M."/>
            <person name="Bloem J."/>
            <person name="Labutti K."/>
            <person name="Salamov A."/>
            <person name="Andreopoulos B."/>
            <person name="Baker S."/>
            <person name="Barry K."/>
            <person name="Bills G."/>
            <person name="Bluhm B."/>
            <person name="Cannon C."/>
            <person name="Castanera R."/>
            <person name="Culley D."/>
            <person name="Daum C."/>
            <person name="Ezra D."/>
            <person name="Gonzalez J."/>
            <person name="Henrissat B."/>
            <person name="Kuo A."/>
            <person name="Liang C."/>
            <person name="Lipzen A."/>
            <person name="Lutzoni F."/>
            <person name="Magnuson J."/>
            <person name="Mondo S."/>
            <person name="Nolan M."/>
            <person name="Ohm R."/>
            <person name="Pangilinan J."/>
            <person name="Park H.-J."/>
            <person name="Ramirez L."/>
            <person name="Alfaro M."/>
            <person name="Sun H."/>
            <person name="Tritt A."/>
            <person name="Yoshinaga Y."/>
            <person name="Zwiers L.-H."/>
            <person name="Turgeon B."/>
            <person name="Goodwin S."/>
            <person name="Spatafora J."/>
            <person name="Crous P."/>
            <person name="Grigoriev I."/>
        </authorList>
    </citation>
    <scope>NUCLEOTIDE SEQUENCE</scope>
    <source>
        <strain evidence="1">CBS 175.79</strain>
    </source>
</reference>
<evidence type="ECO:0000313" key="1">
    <source>
        <dbReference type="EMBL" id="KAF2012540.1"/>
    </source>
</evidence>
<dbReference type="PANTHER" id="PTHR48079:SF6">
    <property type="entry name" value="NAD(P)-BINDING DOMAIN-CONTAINING PROTEIN-RELATED"/>
    <property type="match status" value="1"/>
</dbReference>
<dbReference type="InterPro" id="IPR051783">
    <property type="entry name" value="NAD(P)-dependent_oxidoreduct"/>
</dbReference>